<comment type="caution">
    <text evidence="1">The sequence shown here is derived from an EMBL/GenBank/DDBJ whole genome shotgun (WGS) entry which is preliminary data.</text>
</comment>
<gene>
    <name evidence="1" type="ORF">DY000_02053096</name>
</gene>
<sequence>MQEEGDDFAEEKEDGIGAEEKEMVLGELVKKQEALLKLGVDMAKTPKHWRKWNNLVFPSAGMSFTSNSQSYFVLSRVLIVLKYVSVLVGEGGIMSKRTEVHYGIAMWVDHVLVRRYGRWIIGALWLIGTDKGFVSVVYTQQARYCVWSP</sequence>
<evidence type="ECO:0000313" key="2">
    <source>
        <dbReference type="Proteomes" id="UP000266723"/>
    </source>
</evidence>
<organism evidence="1 2">
    <name type="scientific">Brassica cretica</name>
    <name type="common">Mustard</name>
    <dbReference type="NCBI Taxonomy" id="69181"/>
    <lineage>
        <taxon>Eukaryota</taxon>
        <taxon>Viridiplantae</taxon>
        <taxon>Streptophyta</taxon>
        <taxon>Embryophyta</taxon>
        <taxon>Tracheophyta</taxon>
        <taxon>Spermatophyta</taxon>
        <taxon>Magnoliopsida</taxon>
        <taxon>eudicotyledons</taxon>
        <taxon>Gunneridae</taxon>
        <taxon>Pentapetalae</taxon>
        <taxon>rosids</taxon>
        <taxon>malvids</taxon>
        <taxon>Brassicales</taxon>
        <taxon>Brassicaceae</taxon>
        <taxon>Brassiceae</taxon>
        <taxon>Brassica</taxon>
    </lineage>
</organism>
<protein>
    <submittedName>
        <fullName evidence="1">Uncharacterized protein</fullName>
    </submittedName>
</protein>
<reference evidence="1 2" key="1">
    <citation type="journal article" date="2020" name="BMC Genomics">
        <title>Intraspecific diversification of the crop wild relative Brassica cretica Lam. using demographic model selection.</title>
        <authorList>
            <person name="Kioukis A."/>
            <person name="Michalopoulou V.A."/>
            <person name="Briers L."/>
            <person name="Pirintsos S."/>
            <person name="Studholme D.J."/>
            <person name="Pavlidis P."/>
            <person name="Sarris P.F."/>
        </authorList>
    </citation>
    <scope>NUCLEOTIDE SEQUENCE [LARGE SCALE GENOMIC DNA]</scope>
    <source>
        <strain evidence="2">cv. PFS-1207/04</strain>
    </source>
</reference>
<dbReference type="Proteomes" id="UP000266723">
    <property type="component" value="Unassembled WGS sequence"/>
</dbReference>
<evidence type="ECO:0000313" key="1">
    <source>
        <dbReference type="EMBL" id="KAF3496152.1"/>
    </source>
</evidence>
<name>A0ABQ7AEA7_BRACR</name>
<accession>A0ABQ7AEA7</accession>
<proteinExistence type="predicted"/>
<keyword evidence="2" id="KW-1185">Reference proteome</keyword>
<dbReference type="EMBL" id="QGKV02002055">
    <property type="protein sequence ID" value="KAF3496152.1"/>
    <property type="molecule type" value="Genomic_DNA"/>
</dbReference>